<comment type="caution">
    <text evidence="5">The sequence shown here is derived from an EMBL/GenBank/DDBJ whole genome shotgun (WGS) entry which is preliminary data.</text>
</comment>
<feature type="repeat" description="TPR" evidence="1">
    <location>
        <begin position="290"/>
        <end position="323"/>
    </location>
</feature>
<sequence>MRVVLLLLLLPAWPATAAEAAELLPLAVSKPVTEKAELERDRPTARNKQTAPDQVELPFEIEGSLAAGDATLSDESFYDAYSFEGKAGQIVTFTLTSEDFDTYLLLKDETGELLAENDDFDGVTDSHLAVELPQDGVYRVLASAYSAGLEGRYQLQGQLGDETDLKRVEAYELNQQGVAAFNRSEYPEALSFFEQSLAIRQEIGYRNGEGESLNNIGFIYARLGDYAQALDYYQQSLAILQEIGDRSGEGQSLNNIGGIYDSLGDYAQALDYYEQSLAILQEIGDRSGEGTTLNNIGAIYDSLGDYAQALDYYQQSLAIRQEIGDRRGEGTTLNNIGAIYDSLGDYAQALDYYQQSLAILQEIGDRSTSALSLGNIGNVLSTQQQPELAIVFLKQSVNTYEAIRGDISTLDSELQSTYTESISDNYRTLADLLLQQDRILEAQRILDLLKVQELDDYLETVRGNAETASGVEFLQPEQTILARYQTAQEPAIELGRELAELNAKKENGTLTPEEEARRLELIDLQGELAIQFNDFIASADIQALLDQLSRRELSQAVNLEDLSGLRDNLANLNAALLYPLILDDRIELVITTATSEPLRRTVEGVGRAELNAAITEFRQALQNPTSDATALAQQLYTWLMEPLEADLAAAGVDTIIYSPDGALRYIPLAALHDGNQWLAERFRVNNITARSLTELDTLPQTDPKVLAGAFVTGEYAVLGTRYSGLPFAGQEVEQLSDTLSAITAFFDTDFNLEAVTNEIASFNVLHFATHAAFVPGDPSESFILFGNGETQNLRDIANWQLANVDLVVLSACETGLGGFDNNGEQILGLSYQFQSRGAKAVVSSLWQVDDGGTQALMNAFYTALSNGHAKSEALRLAQQALIANDLTIVGAPRGAGLQVLDTETGEPRIQAGSLSHPYYWAPFILIGNGL</sequence>
<proteinExistence type="predicted"/>
<feature type="domain" description="Peptidase C-terminal archaeal/bacterial" evidence="3">
    <location>
        <begin position="78"/>
        <end position="141"/>
    </location>
</feature>
<dbReference type="Gene3D" id="2.60.120.380">
    <property type="match status" value="1"/>
</dbReference>
<dbReference type="PROSITE" id="PS50293">
    <property type="entry name" value="TPR_REGION"/>
    <property type="match status" value="1"/>
</dbReference>
<evidence type="ECO:0000313" key="5">
    <source>
        <dbReference type="EMBL" id="MBE9080390.1"/>
    </source>
</evidence>
<evidence type="ECO:0000259" key="4">
    <source>
        <dbReference type="Pfam" id="PF12770"/>
    </source>
</evidence>
<dbReference type="InterPro" id="IPR019734">
    <property type="entry name" value="TPR_rpt"/>
</dbReference>
<feature type="repeat" description="TPR" evidence="1">
    <location>
        <begin position="210"/>
        <end position="243"/>
    </location>
</feature>
<keyword evidence="2" id="KW-0732">Signal</keyword>
<dbReference type="SUPFAM" id="SSF48452">
    <property type="entry name" value="TPR-like"/>
    <property type="match status" value="2"/>
</dbReference>
<dbReference type="RefSeq" id="WP_193912280.1">
    <property type="nucleotide sequence ID" value="NZ_JADEXG010000109.1"/>
</dbReference>
<feature type="domain" description="CHAT" evidence="4">
    <location>
        <begin position="630"/>
        <end position="928"/>
    </location>
</feature>
<gene>
    <name evidence="5" type="ORF">IQ241_24395</name>
</gene>
<dbReference type="Proteomes" id="UP000636505">
    <property type="component" value="Unassembled WGS sequence"/>
</dbReference>
<dbReference type="InterPro" id="IPR024983">
    <property type="entry name" value="CHAT_dom"/>
</dbReference>
<reference evidence="5" key="1">
    <citation type="submission" date="2020-10" db="EMBL/GenBank/DDBJ databases">
        <authorList>
            <person name="Castelo-Branco R."/>
            <person name="Eusebio N."/>
            <person name="Adriana R."/>
            <person name="Vieira A."/>
            <person name="Brugerolle De Fraissinette N."/>
            <person name="Rezende De Castro R."/>
            <person name="Schneider M.P."/>
            <person name="Vasconcelos V."/>
            <person name="Leao P.N."/>
        </authorList>
    </citation>
    <scope>NUCLEOTIDE SEQUENCE</scope>
    <source>
        <strain evidence="5">LEGE 07310</strain>
    </source>
</reference>
<dbReference type="PANTHER" id="PTHR10098:SF108">
    <property type="entry name" value="TETRATRICOPEPTIDE REPEAT PROTEIN 28"/>
    <property type="match status" value="1"/>
</dbReference>
<keyword evidence="1" id="KW-0802">TPR repeat</keyword>
<dbReference type="SMART" id="SM00028">
    <property type="entry name" value="TPR"/>
    <property type="match status" value="6"/>
</dbReference>
<evidence type="ECO:0000259" key="3">
    <source>
        <dbReference type="Pfam" id="PF04151"/>
    </source>
</evidence>
<dbReference type="Pfam" id="PF13424">
    <property type="entry name" value="TPR_12"/>
    <property type="match status" value="3"/>
</dbReference>
<dbReference type="InterPro" id="IPR007280">
    <property type="entry name" value="Peptidase_C_arc/bac"/>
</dbReference>
<dbReference type="Pfam" id="PF04151">
    <property type="entry name" value="PPC"/>
    <property type="match status" value="1"/>
</dbReference>
<dbReference type="PANTHER" id="PTHR10098">
    <property type="entry name" value="RAPSYN-RELATED"/>
    <property type="match status" value="1"/>
</dbReference>
<evidence type="ECO:0000256" key="2">
    <source>
        <dbReference type="SAM" id="SignalP"/>
    </source>
</evidence>
<evidence type="ECO:0000256" key="1">
    <source>
        <dbReference type="PROSITE-ProRule" id="PRU00339"/>
    </source>
</evidence>
<organism evidence="5 6">
    <name type="scientific">Vasconcelosia minhoensis LEGE 07310</name>
    <dbReference type="NCBI Taxonomy" id="915328"/>
    <lineage>
        <taxon>Bacteria</taxon>
        <taxon>Bacillati</taxon>
        <taxon>Cyanobacteriota</taxon>
        <taxon>Cyanophyceae</taxon>
        <taxon>Nodosilineales</taxon>
        <taxon>Cymatolegaceae</taxon>
        <taxon>Vasconcelosia</taxon>
        <taxon>Vasconcelosia minhoensis</taxon>
    </lineage>
</organism>
<feature type="repeat" description="TPR" evidence="1">
    <location>
        <begin position="250"/>
        <end position="283"/>
    </location>
</feature>
<protein>
    <submittedName>
        <fullName evidence="5">CHAT domain-containing protein</fullName>
    </submittedName>
</protein>
<keyword evidence="6" id="KW-1185">Reference proteome</keyword>
<dbReference type="InterPro" id="IPR011990">
    <property type="entry name" value="TPR-like_helical_dom_sf"/>
</dbReference>
<feature type="chain" id="PRO_5035328503" evidence="2">
    <location>
        <begin position="18"/>
        <end position="930"/>
    </location>
</feature>
<dbReference type="Pfam" id="PF12770">
    <property type="entry name" value="CHAT"/>
    <property type="match status" value="1"/>
</dbReference>
<name>A0A8J7DPW1_9CYAN</name>
<dbReference type="AlphaFoldDB" id="A0A8J7DPW1"/>
<dbReference type="EMBL" id="JADEXG010000109">
    <property type="protein sequence ID" value="MBE9080390.1"/>
    <property type="molecule type" value="Genomic_DNA"/>
</dbReference>
<dbReference type="Gene3D" id="1.25.40.10">
    <property type="entry name" value="Tetratricopeptide repeat domain"/>
    <property type="match status" value="2"/>
</dbReference>
<dbReference type="PROSITE" id="PS50005">
    <property type="entry name" value="TPR"/>
    <property type="match status" value="4"/>
</dbReference>
<feature type="signal peptide" evidence="2">
    <location>
        <begin position="1"/>
        <end position="17"/>
    </location>
</feature>
<accession>A0A8J7DPW1</accession>
<evidence type="ECO:0000313" key="6">
    <source>
        <dbReference type="Proteomes" id="UP000636505"/>
    </source>
</evidence>
<feature type="repeat" description="TPR" evidence="1">
    <location>
        <begin position="330"/>
        <end position="363"/>
    </location>
</feature>